<evidence type="ECO:0000256" key="7">
    <source>
        <dbReference type="HAMAP-Rule" id="MF_03163"/>
    </source>
</evidence>
<dbReference type="PANTHER" id="PTHR10920:SF13">
    <property type="entry name" value="PRE-RRNA 2'-O-RIBOSE RNA METHYLTRANSFERASE FTSJ3"/>
    <property type="match status" value="1"/>
</dbReference>
<evidence type="ECO:0000313" key="13">
    <source>
        <dbReference type="RefSeq" id="XP_022257472.1"/>
    </source>
</evidence>
<dbReference type="InterPro" id="IPR002877">
    <property type="entry name" value="RNA_MeTrfase_FtsJ_dom"/>
</dbReference>
<dbReference type="InterPro" id="IPR015507">
    <property type="entry name" value="rRNA-MeTfrase_E"/>
</dbReference>
<evidence type="ECO:0000313" key="12">
    <source>
        <dbReference type="Proteomes" id="UP000694941"/>
    </source>
</evidence>
<comment type="similarity">
    <text evidence="7">Belongs to the class I-like SAM-binding methyltransferase superfamily. RNA methyltransferase RlmE family. SPB1 subfamily.</text>
</comment>
<feature type="region of interest" description="Disordered" evidence="8">
    <location>
        <begin position="563"/>
        <end position="618"/>
    </location>
</feature>
<proteinExistence type="inferred from homology"/>
<keyword evidence="5 7" id="KW-0949">S-adenosyl-L-methionine</keyword>
<feature type="domain" description="DUF3381" evidence="11">
    <location>
        <begin position="236"/>
        <end position="390"/>
    </location>
</feature>
<dbReference type="InterPro" id="IPR029063">
    <property type="entry name" value="SAM-dependent_MTases_sf"/>
</dbReference>
<feature type="region of interest" description="Disordered" evidence="8">
    <location>
        <begin position="333"/>
        <end position="357"/>
    </location>
</feature>
<accession>A0ABM1TNL6</accession>
<feature type="binding site" evidence="7">
    <location>
        <position position="117"/>
    </location>
    <ligand>
        <name>S-adenosyl-L-methionine</name>
        <dbReference type="ChEBI" id="CHEBI:59789"/>
    </ligand>
</feature>
<dbReference type="SUPFAM" id="SSF53335">
    <property type="entry name" value="S-adenosyl-L-methionine-dependent methyltransferases"/>
    <property type="match status" value="1"/>
</dbReference>
<feature type="binding site" evidence="7">
    <location>
        <position position="56"/>
    </location>
    <ligand>
        <name>S-adenosyl-L-methionine</name>
        <dbReference type="ChEBI" id="CHEBI:59789"/>
    </ligand>
</feature>
<sequence>MGKKVKIGKQRKDKFYQLAKETGYRSRAAFKLIQLNRKYEFLQKSRVLVDLCAAPGGWLQVSQKYMPVSSLVIGVDLVPIRPLGKAITLQEDITTDRCRQALNKELKTWKADVVLHDGAPNVGKSWVHDAYAQAQLTLQALKLATELLLPGGWFVTKVFRSKDYHALLWVFKKLFKKVHATKPQASRHESAEIFVVCQGYTAPDKIDSKFLDPAYLFKDVDVEPVTKQNLLQIDKKNKKKKAEGYPEGDYTLYHQLSGLEFIKSTNHVELLSKCSEIVLDSPVIVDHPLTTDEIKECCKDIKVLGPKELKAILVWRKKIKQYLETQEKKEIEKDLEGEEEVKNKEEEMNNKEEKEEDEIVKQIEESKIEEAQELKRKKKKILKERRKLRDKMNLQMVIKNDEPIQQQDDELFQLARIKTKKDLSQVEEDNIVEGLDPTKPQENDEEVKNQNLKRKWVDYNKDNHEYYWSIGNNEENISEDGVISDDDEEGKRQFEDSGDESDLEGSLKWENEDDNPLLVDLTGEKKKFQAERKAELWFQKDTFAELDEDAEEDLEIEMITESLQKKQKKEAAQSVEHSKSKPEKTEENKKSGESYSSDDSETSNILKVKSSSSKMNNSAMAENVENIENEVETSHPTVTKKKKKKIKLDPEGLALGSMMIRSQKAKSGVIEHALYFTIRYTFNDENLPDWFVKDEELHYKKAIPVTAEMVSQYKERLKEINARPIKKVAEAKARKKKRALKRMEKARKKAENITDSTDMTDKEKVQHIKSIYKKAVQGKKEKEITYVVAKKGMGKRVHRPAGVKGQFRVVDPRMKKDNRRKKTEEKNFKRKKGKSRRQKRT</sequence>
<dbReference type="InterPro" id="IPR028589">
    <property type="entry name" value="SPB1-like"/>
</dbReference>
<feature type="region of interest" description="Disordered" evidence="8">
    <location>
        <begin position="793"/>
        <end position="841"/>
    </location>
</feature>
<feature type="binding site" evidence="7">
    <location>
        <position position="92"/>
    </location>
    <ligand>
        <name>S-adenosyl-L-methionine</name>
        <dbReference type="ChEBI" id="CHEBI:59789"/>
    </ligand>
</feature>
<evidence type="ECO:0000256" key="2">
    <source>
        <dbReference type="ARBA" id="ARBA00022552"/>
    </source>
</evidence>
<reference evidence="13" key="1">
    <citation type="submission" date="2025-08" db="UniProtKB">
        <authorList>
            <consortium name="RefSeq"/>
        </authorList>
    </citation>
    <scope>IDENTIFICATION</scope>
    <source>
        <tissue evidence="13">Muscle</tissue>
    </source>
</reference>
<feature type="binding site" evidence="7">
    <location>
        <position position="58"/>
    </location>
    <ligand>
        <name>S-adenosyl-L-methionine</name>
        <dbReference type="ChEBI" id="CHEBI:59789"/>
    </ligand>
</feature>
<gene>
    <name evidence="13" type="primary">LOC106472449</name>
</gene>
<keyword evidence="6 7" id="KW-0539">Nucleus</keyword>
<evidence type="ECO:0000256" key="3">
    <source>
        <dbReference type="ARBA" id="ARBA00022603"/>
    </source>
</evidence>
<keyword evidence="2 7" id="KW-0698">rRNA processing</keyword>
<evidence type="ECO:0000256" key="4">
    <source>
        <dbReference type="ARBA" id="ARBA00022679"/>
    </source>
</evidence>
<dbReference type="RefSeq" id="XP_022257472.1">
    <property type="nucleotide sequence ID" value="XM_022401764.1"/>
</dbReference>
<dbReference type="GeneID" id="106472449"/>
<feature type="compositionally biased region" description="Low complexity" evidence="8">
    <location>
        <begin position="609"/>
        <end position="618"/>
    </location>
</feature>
<organism evidence="12 13">
    <name type="scientific">Limulus polyphemus</name>
    <name type="common">Atlantic horseshoe crab</name>
    <dbReference type="NCBI Taxonomy" id="6850"/>
    <lineage>
        <taxon>Eukaryota</taxon>
        <taxon>Metazoa</taxon>
        <taxon>Ecdysozoa</taxon>
        <taxon>Arthropoda</taxon>
        <taxon>Chelicerata</taxon>
        <taxon>Merostomata</taxon>
        <taxon>Xiphosura</taxon>
        <taxon>Limulidae</taxon>
        <taxon>Limulus</taxon>
    </lineage>
</organism>
<evidence type="ECO:0000259" key="9">
    <source>
        <dbReference type="Pfam" id="PF01728"/>
    </source>
</evidence>
<evidence type="ECO:0000256" key="6">
    <source>
        <dbReference type="ARBA" id="ARBA00023242"/>
    </source>
</evidence>
<dbReference type="InterPro" id="IPR012920">
    <property type="entry name" value="rRNA_MeTfrase_SPB1-like_C"/>
</dbReference>
<protein>
    <recommendedName>
        <fullName evidence="7">Putative rRNA methyltransferase</fullName>
        <ecNumber evidence="7">2.1.1.-</ecNumber>
    </recommendedName>
    <alternativeName>
        <fullName evidence="7">2'-O-ribose RNA methyltransferase SPB1 homolog</fullName>
    </alternativeName>
</protein>
<evidence type="ECO:0000256" key="5">
    <source>
        <dbReference type="ARBA" id="ARBA00022691"/>
    </source>
</evidence>
<keyword evidence="12" id="KW-1185">Reference proteome</keyword>
<evidence type="ECO:0000259" key="10">
    <source>
        <dbReference type="Pfam" id="PF07780"/>
    </source>
</evidence>
<evidence type="ECO:0000256" key="8">
    <source>
        <dbReference type="SAM" id="MobiDB-lite"/>
    </source>
</evidence>
<dbReference type="InterPro" id="IPR024576">
    <property type="entry name" value="rRNA_MeTfrase_Spb1_DUF3381"/>
</dbReference>
<keyword evidence="1 7" id="KW-0690">Ribosome biogenesis</keyword>
<keyword evidence="4 7" id="KW-0808">Transferase</keyword>
<feature type="region of interest" description="Disordered" evidence="8">
    <location>
        <begin position="469"/>
        <end position="520"/>
    </location>
</feature>
<evidence type="ECO:0000259" key="11">
    <source>
        <dbReference type="Pfam" id="PF11861"/>
    </source>
</evidence>
<dbReference type="HAMAP" id="MF_01547">
    <property type="entry name" value="RNA_methyltr_E"/>
    <property type="match status" value="1"/>
</dbReference>
<feature type="coiled-coil region" evidence="7">
    <location>
        <begin position="726"/>
        <end position="756"/>
    </location>
</feature>
<feature type="binding site" evidence="7">
    <location>
        <position position="76"/>
    </location>
    <ligand>
        <name>S-adenosyl-L-methionine</name>
        <dbReference type="ChEBI" id="CHEBI:59789"/>
    </ligand>
</feature>
<feature type="domain" description="Ribosomal RNA methyltransferase FtsJ" evidence="9">
    <location>
        <begin position="24"/>
        <end position="200"/>
    </location>
</feature>
<keyword evidence="3 7" id="KW-0489">Methyltransferase</keyword>
<feature type="compositionally biased region" description="Basic residues" evidence="8">
    <location>
        <begin position="828"/>
        <end position="841"/>
    </location>
</feature>
<name>A0ABM1TNL6_LIMPO</name>
<dbReference type="Pfam" id="PF01728">
    <property type="entry name" value="FtsJ"/>
    <property type="match status" value="1"/>
</dbReference>
<dbReference type="Proteomes" id="UP000694941">
    <property type="component" value="Unplaced"/>
</dbReference>
<comment type="catalytic activity">
    <reaction evidence="7">
        <text>a ribonucleotide in rRNA + S-adenosyl-L-methionine = a 2'-O-methylribonucleotide in rRNA + S-adenosyl-L-homocysteine + H(+)</text>
        <dbReference type="Rhea" id="RHEA:48628"/>
        <dbReference type="Rhea" id="RHEA-COMP:12164"/>
        <dbReference type="Rhea" id="RHEA-COMP:12165"/>
        <dbReference type="ChEBI" id="CHEBI:15378"/>
        <dbReference type="ChEBI" id="CHEBI:57856"/>
        <dbReference type="ChEBI" id="CHEBI:59789"/>
        <dbReference type="ChEBI" id="CHEBI:90675"/>
        <dbReference type="ChEBI" id="CHEBI:90676"/>
    </reaction>
</comment>
<keyword evidence="7" id="KW-0175">Coiled coil</keyword>
<feature type="compositionally biased region" description="Acidic residues" evidence="8">
    <location>
        <begin position="476"/>
        <end position="488"/>
    </location>
</feature>
<dbReference type="Pfam" id="PF11861">
    <property type="entry name" value="DUF3381"/>
    <property type="match status" value="1"/>
</dbReference>
<evidence type="ECO:0000256" key="1">
    <source>
        <dbReference type="ARBA" id="ARBA00022517"/>
    </source>
</evidence>
<dbReference type="InterPro" id="IPR050082">
    <property type="entry name" value="RNA_methyltr_RlmE"/>
</dbReference>
<dbReference type="Gene3D" id="3.40.50.150">
    <property type="entry name" value="Vaccinia Virus protein VP39"/>
    <property type="match status" value="1"/>
</dbReference>
<feature type="active site" description="Proton acceptor" evidence="7">
    <location>
        <position position="157"/>
    </location>
</feature>
<dbReference type="EC" id="2.1.1.-" evidence="7"/>
<comment type="subcellular location">
    <subcellularLocation>
        <location evidence="7">Nucleus</location>
        <location evidence="7">Nucleolus</location>
    </subcellularLocation>
</comment>
<feature type="compositionally biased region" description="Basic and acidic residues" evidence="8">
    <location>
        <begin position="576"/>
        <end position="592"/>
    </location>
</feature>
<dbReference type="PANTHER" id="PTHR10920">
    <property type="entry name" value="RIBOSOMAL RNA METHYLTRANSFERASE"/>
    <property type="match status" value="1"/>
</dbReference>
<dbReference type="Pfam" id="PF07780">
    <property type="entry name" value="Spb1_C"/>
    <property type="match status" value="1"/>
</dbReference>
<feature type="domain" description="Ribosomal RNA methyltransferase SPB1-like C-terminal" evidence="10">
    <location>
        <begin position="621"/>
        <end position="826"/>
    </location>
</feature>
<dbReference type="HAMAP" id="MF_03163">
    <property type="entry name" value="RNA_methyltr_E_SPB1"/>
    <property type="match status" value="1"/>
</dbReference>
<comment type="function">
    <text evidence="7">Probable methyltransferase involved in the maturation of rRNA and in the biogenesis of ribosomal subunits.</text>
</comment>